<organism evidence="1 2">
    <name type="scientific">Microseira wollei NIES-4236</name>
    <dbReference type="NCBI Taxonomy" id="2530354"/>
    <lineage>
        <taxon>Bacteria</taxon>
        <taxon>Bacillati</taxon>
        <taxon>Cyanobacteriota</taxon>
        <taxon>Cyanophyceae</taxon>
        <taxon>Oscillatoriophycideae</taxon>
        <taxon>Aerosakkonematales</taxon>
        <taxon>Aerosakkonemataceae</taxon>
        <taxon>Microseira</taxon>
    </lineage>
</organism>
<evidence type="ECO:0000313" key="1">
    <source>
        <dbReference type="EMBL" id="GET35325.1"/>
    </source>
</evidence>
<evidence type="ECO:0000313" key="2">
    <source>
        <dbReference type="Proteomes" id="UP001050975"/>
    </source>
</evidence>
<gene>
    <name evidence="1" type="ORF">MiSe_00670</name>
</gene>
<reference evidence="1" key="1">
    <citation type="submission" date="2019-10" db="EMBL/GenBank/DDBJ databases">
        <title>Draft genome sequece of Microseira wollei NIES-4236.</title>
        <authorList>
            <person name="Yamaguchi H."/>
            <person name="Suzuki S."/>
            <person name="Kawachi M."/>
        </authorList>
    </citation>
    <scope>NUCLEOTIDE SEQUENCE</scope>
    <source>
        <strain evidence="1">NIES-4236</strain>
    </source>
</reference>
<dbReference type="Proteomes" id="UP001050975">
    <property type="component" value="Unassembled WGS sequence"/>
</dbReference>
<protein>
    <submittedName>
        <fullName evidence="1">Uncharacterized protein</fullName>
    </submittedName>
</protein>
<comment type="caution">
    <text evidence="1">The sequence shown here is derived from an EMBL/GenBank/DDBJ whole genome shotgun (WGS) entry which is preliminary data.</text>
</comment>
<accession>A0AAV3X408</accession>
<sequence length="150" mass="16654">MFRAACPYTENRKNPRGTAIIKCFVVPNVSPAVPLHINCEKSSAIIKCFVVPHISRAVPLHRKPEKSSGHGNHQMFCCTECFSRRAPTQKTGKILGAGQSSNVLLYRIFRAPCPYTETLKNRRGTAIIKCFVVPNVSPAVPLHINKVSRQ</sequence>
<proteinExistence type="predicted"/>
<dbReference type="AlphaFoldDB" id="A0AAV3X408"/>
<name>A0AAV3X408_9CYAN</name>
<dbReference type="EMBL" id="BLAY01000001">
    <property type="protein sequence ID" value="GET35325.1"/>
    <property type="molecule type" value="Genomic_DNA"/>
</dbReference>
<keyword evidence="2" id="KW-1185">Reference proteome</keyword>